<dbReference type="GO" id="GO:0030246">
    <property type="term" value="F:carbohydrate binding"/>
    <property type="evidence" value="ECO:0007669"/>
    <property type="project" value="UniProtKB-KW"/>
</dbReference>
<evidence type="ECO:0000256" key="5">
    <source>
        <dbReference type="ARBA" id="ARBA00022734"/>
    </source>
</evidence>
<dbReference type="GO" id="GO:0016020">
    <property type="term" value="C:membrane"/>
    <property type="evidence" value="ECO:0007669"/>
    <property type="project" value="UniProtKB-SubCell"/>
</dbReference>
<accession>A0A5B9DUC6</accession>
<dbReference type="KEGG" id="yti:FNA67_09355"/>
<dbReference type="Proteomes" id="UP000321062">
    <property type="component" value="Chromosome"/>
</dbReference>
<evidence type="ECO:0000256" key="3">
    <source>
        <dbReference type="ARBA" id="ARBA00020552"/>
    </source>
</evidence>
<evidence type="ECO:0000256" key="6">
    <source>
        <dbReference type="ARBA" id="ARBA00025321"/>
    </source>
</evidence>
<gene>
    <name evidence="7" type="ORF">FNA67_09355</name>
</gene>
<evidence type="ECO:0000256" key="4">
    <source>
        <dbReference type="ARBA" id="ARBA00022475"/>
    </source>
</evidence>
<organism evidence="7 8">
    <name type="scientific">Paradevosia tibetensis</name>
    <dbReference type="NCBI Taxonomy" id="1447062"/>
    <lineage>
        <taxon>Bacteria</taxon>
        <taxon>Pseudomonadati</taxon>
        <taxon>Pseudomonadota</taxon>
        <taxon>Alphaproteobacteria</taxon>
        <taxon>Hyphomicrobiales</taxon>
        <taxon>Devosiaceae</taxon>
        <taxon>Paradevosia</taxon>
    </lineage>
</organism>
<evidence type="ECO:0000313" key="7">
    <source>
        <dbReference type="EMBL" id="QEE22756.1"/>
    </source>
</evidence>
<protein>
    <recommendedName>
        <fullName evidence="3">Lectin-like protein BA14k</fullName>
    </recommendedName>
</protein>
<keyword evidence="4" id="KW-0472">Membrane</keyword>
<dbReference type="EMBL" id="CP041690">
    <property type="protein sequence ID" value="QEE22756.1"/>
    <property type="molecule type" value="Genomic_DNA"/>
</dbReference>
<comment type="subcellular location">
    <subcellularLocation>
        <location evidence="1">Membrane</location>
        <topology evidence="1">Single-pass membrane protein</topology>
    </subcellularLocation>
</comment>
<dbReference type="InterPro" id="IPR012413">
    <property type="entry name" value="BA14K"/>
</dbReference>
<reference evidence="7 8" key="1">
    <citation type="journal article" date="2015" name="Int. J. Syst. Evol. Microbiol.">
        <title>Youhaiella tibetensis gen. nov., sp. nov., isolated from subsurface sediment.</title>
        <authorList>
            <person name="Wang Y.X."/>
            <person name="Huang F.Q."/>
            <person name="Nogi Y."/>
            <person name="Pang S.J."/>
            <person name="Wang P.K."/>
            <person name="Lv J."/>
        </authorList>
    </citation>
    <scope>NUCLEOTIDE SEQUENCE [LARGE SCALE GENOMIC DNA]</scope>
    <source>
        <strain evidence="8">fig4</strain>
    </source>
</reference>
<dbReference type="Pfam" id="PF07886">
    <property type="entry name" value="BA14K"/>
    <property type="match status" value="1"/>
</dbReference>
<comment type="function">
    <text evidence="6">Has immunoglobulin-binding and hemagglutination properties, and can bind to mannose. Essential for virulence. May be involved in LPS biosynthesis or polysaccharide transport.</text>
</comment>
<keyword evidence="5" id="KW-0430">Lectin</keyword>
<name>A0A5B9DUC6_9HYPH</name>
<proteinExistence type="inferred from homology"/>
<comment type="similarity">
    <text evidence="2">Belongs to the BA14k family.</text>
</comment>
<dbReference type="AlphaFoldDB" id="A0A5B9DUC6"/>
<evidence type="ECO:0000256" key="2">
    <source>
        <dbReference type="ARBA" id="ARBA00010270"/>
    </source>
</evidence>
<evidence type="ECO:0000313" key="8">
    <source>
        <dbReference type="Proteomes" id="UP000321062"/>
    </source>
</evidence>
<dbReference type="OrthoDB" id="7478836at2"/>
<keyword evidence="8" id="KW-1185">Reference proteome</keyword>
<sequence length="47" mass="5343">MINGALNSSPRYPASGHVQRCEARFKSYDPRSDTYLGYDGHRHTCNL</sequence>
<evidence type="ECO:0000256" key="1">
    <source>
        <dbReference type="ARBA" id="ARBA00004167"/>
    </source>
</evidence>
<keyword evidence="4" id="KW-1003">Cell membrane</keyword>